<proteinExistence type="inferred from homology"/>
<evidence type="ECO:0000256" key="2">
    <source>
        <dbReference type="ARBA" id="ARBA00004123"/>
    </source>
</evidence>
<dbReference type="Proteomes" id="UP000011116">
    <property type="component" value="Chromosome 2H"/>
</dbReference>
<reference evidence="11" key="3">
    <citation type="submission" date="2022-01" db="UniProtKB">
        <authorList>
            <consortium name="EnsemblPlants"/>
        </authorList>
    </citation>
    <scope>IDENTIFICATION</scope>
    <source>
        <strain evidence="11">subsp. vulgare</strain>
    </source>
</reference>
<keyword evidence="12" id="KW-1185">Reference proteome</keyword>
<comment type="similarity">
    <text evidence="3">Belongs to the HARBI1 family.</text>
</comment>
<evidence type="ECO:0000256" key="3">
    <source>
        <dbReference type="ARBA" id="ARBA00006958"/>
    </source>
</evidence>
<dbReference type="AlphaFoldDB" id="A0A8I6XIE2"/>
<keyword evidence="8" id="KW-1133">Transmembrane helix</keyword>
<dbReference type="Pfam" id="PF13359">
    <property type="entry name" value="DDE_Tnp_4"/>
    <property type="match status" value="1"/>
</dbReference>
<keyword evidence="8" id="KW-0472">Membrane</keyword>
<dbReference type="InterPro" id="IPR058353">
    <property type="entry name" value="DUF8040"/>
</dbReference>
<keyword evidence="5" id="KW-0479">Metal-binding</keyword>
<keyword evidence="6" id="KW-0378">Hydrolase</keyword>
<dbReference type="InterPro" id="IPR045249">
    <property type="entry name" value="HARBI1-like"/>
</dbReference>
<dbReference type="GO" id="GO:0046872">
    <property type="term" value="F:metal ion binding"/>
    <property type="evidence" value="ECO:0007669"/>
    <property type="project" value="UniProtKB-KW"/>
</dbReference>
<reference evidence="11" key="2">
    <citation type="submission" date="2020-10" db="EMBL/GenBank/DDBJ databases">
        <authorList>
            <person name="Scholz U."/>
            <person name="Mascher M."/>
            <person name="Fiebig A."/>
        </authorList>
    </citation>
    <scope>NUCLEOTIDE SEQUENCE [LARGE SCALE GENOMIC DNA]</scope>
    <source>
        <strain evidence="11">cv. Morex</strain>
    </source>
</reference>
<sequence>MQICFSSCSIIMSNQELVDYVTEENKRRKRRRLVLIKMYFEVSVLALAYLSTQRALRDLGAFTEFEEKVAYRKYVLKKTYNGLETRCYDELRLTKRNFHNLCAMLREKCGLKDTKFVTVEENVAMFLQVVGHGTKMRMIRFERSLETTSRHFKNVLAAILSLTGEFIKLPEPSATPPDDYKWKWFPDALGALDGCHITVFVRAADKGRYRNRKQDITTSMLGVVDWNMKFLYVLPGWEGSTSDSRVLKDAMRIDSQDVFFVPQGKYYLVDVGYTNGPAFLSLFRSTRYHLKEWVASNQRPQTEKELYNLRHARARNIIERCFGLLKKKWAILRSCSFFRIEDQEVDAKLAAMAPEPVDDATFIRSVQQSDAWNTFRHDFADEMFAEYLATHAKLAME</sequence>
<dbReference type="EnsemblPlants" id="HORVU.MOREX.r3.2HG0199030.1">
    <property type="protein sequence ID" value="HORVU.MOREX.r3.2HG0199030.1"/>
    <property type="gene ID" value="HORVU.MOREX.r3.2HG0199030"/>
</dbReference>
<comment type="subcellular location">
    <subcellularLocation>
        <location evidence="2">Nucleus</location>
    </subcellularLocation>
</comment>
<feature type="transmembrane region" description="Helical" evidence="8">
    <location>
        <begin position="33"/>
        <end position="50"/>
    </location>
</feature>
<keyword evidence="8" id="KW-0812">Transmembrane</keyword>
<name>A0A8I6XIE2_HORVV</name>
<protein>
    <recommendedName>
        <fullName evidence="13">DDE Tnp4 domain-containing protein</fullName>
    </recommendedName>
</protein>
<dbReference type="PANTHER" id="PTHR22930">
    <property type="match status" value="1"/>
</dbReference>
<evidence type="ECO:0000256" key="5">
    <source>
        <dbReference type="ARBA" id="ARBA00022723"/>
    </source>
</evidence>
<evidence type="ECO:0000256" key="8">
    <source>
        <dbReference type="SAM" id="Phobius"/>
    </source>
</evidence>
<evidence type="ECO:0000256" key="4">
    <source>
        <dbReference type="ARBA" id="ARBA00022722"/>
    </source>
</evidence>
<evidence type="ECO:0000256" key="7">
    <source>
        <dbReference type="ARBA" id="ARBA00023242"/>
    </source>
</evidence>
<dbReference type="GO" id="GO:0004518">
    <property type="term" value="F:nuclease activity"/>
    <property type="evidence" value="ECO:0007669"/>
    <property type="project" value="UniProtKB-KW"/>
</dbReference>
<reference evidence="12" key="1">
    <citation type="journal article" date="2012" name="Nature">
        <title>A physical, genetic and functional sequence assembly of the barley genome.</title>
        <authorList>
            <consortium name="The International Barley Genome Sequencing Consortium"/>
            <person name="Mayer K.F."/>
            <person name="Waugh R."/>
            <person name="Brown J.W."/>
            <person name="Schulman A."/>
            <person name="Langridge P."/>
            <person name="Platzer M."/>
            <person name="Fincher G.B."/>
            <person name="Muehlbauer G.J."/>
            <person name="Sato K."/>
            <person name="Close T.J."/>
            <person name="Wise R.P."/>
            <person name="Stein N."/>
        </authorList>
    </citation>
    <scope>NUCLEOTIDE SEQUENCE [LARGE SCALE GENOMIC DNA]</scope>
    <source>
        <strain evidence="12">cv. Morex</strain>
    </source>
</reference>
<dbReference type="InterPro" id="IPR027806">
    <property type="entry name" value="HARBI1_dom"/>
</dbReference>
<keyword evidence="4" id="KW-0540">Nuclease</keyword>
<dbReference type="GO" id="GO:0016787">
    <property type="term" value="F:hydrolase activity"/>
    <property type="evidence" value="ECO:0007669"/>
    <property type="project" value="UniProtKB-KW"/>
</dbReference>
<dbReference type="Pfam" id="PF26138">
    <property type="entry name" value="DUF8040"/>
    <property type="match status" value="1"/>
</dbReference>
<dbReference type="Gramene" id="HORVU.MOREX.r3.2HG0199030.1">
    <property type="protein sequence ID" value="HORVU.MOREX.r3.2HG0199030.1"/>
    <property type="gene ID" value="HORVU.MOREX.r3.2HG0199030"/>
</dbReference>
<feature type="domain" description="DDE Tnp4" evidence="9">
    <location>
        <begin position="192"/>
        <end position="335"/>
    </location>
</feature>
<feature type="domain" description="DUF8040" evidence="10">
    <location>
        <begin position="76"/>
        <end position="160"/>
    </location>
</feature>
<comment type="cofactor">
    <cofactor evidence="1">
        <name>a divalent metal cation</name>
        <dbReference type="ChEBI" id="CHEBI:60240"/>
    </cofactor>
</comment>
<organism evidence="11 12">
    <name type="scientific">Hordeum vulgare subsp. vulgare</name>
    <name type="common">Domesticated barley</name>
    <dbReference type="NCBI Taxonomy" id="112509"/>
    <lineage>
        <taxon>Eukaryota</taxon>
        <taxon>Viridiplantae</taxon>
        <taxon>Streptophyta</taxon>
        <taxon>Embryophyta</taxon>
        <taxon>Tracheophyta</taxon>
        <taxon>Spermatophyta</taxon>
        <taxon>Magnoliopsida</taxon>
        <taxon>Liliopsida</taxon>
        <taxon>Poales</taxon>
        <taxon>Poaceae</taxon>
        <taxon>BOP clade</taxon>
        <taxon>Pooideae</taxon>
        <taxon>Triticodae</taxon>
        <taxon>Triticeae</taxon>
        <taxon>Hordeinae</taxon>
        <taxon>Hordeum</taxon>
    </lineage>
</organism>
<evidence type="ECO:0000256" key="1">
    <source>
        <dbReference type="ARBA" id="ARBA00001968"/>
    </source>
</evidence>
<accession>A0A8I6XIE2</accession>
<evidence type="ECO:0000259" key="9">
    <source>
        <dbReference type="Pfam" id="PF13359"/>
    </source>
</evidence>
<dbReference type="GO" id="GO:0005634">
    <property type="term" value="C:nucleus"/>
    <property type="evidence" value="ECO:0007669"/>
    <property type="project" value="UniProtKB-SubCell"/>
</dbReference>
<evidence type="ECO:0000256" key="6">
    <source>
        <dbReference type="ARBA" id="ARBA00022801"/>
    </source>
</evidence>
<evidence type="ECO:0000313" key="12">
    <source>
        <dbReference type="Proteomes" id="UP000011116"/>
    </source>
</evidence>
<evidence type="ECO:0008006" key="13">
    <source>
        <dbReference type="Google" id="ProtNLM"/>
    </source>
</evidence>
<evidence type="ECO:0000313" key="11">
    <source>
        <dbReference type="EnsemblPlants" id="HORVU.MOREX.r3.2HG0199030.1"/>
    </source>
</evidence>
<evidence type="ECO:0000259" key="10">
    <source>
        <dbReference type="Pfam" id="PF26138"/>
    </source>
</evidence>
<keyword evidence="7" id="KW-0539">Nucleus</keyword>
<dbReference type="PANTHER" id="PTHR22930:SF281">
    <property type="entry name" value="NUCLEASE"/>
    <property type="match status" value="1"/>
</dbReference>